<protein>
    <submittedName>
        <fullName evidence="1">Uncharacterized protein</fullName>
    </submittedName>
</protein>
<reference evidence="1" key="1">
    <citation type="submission" date="2024-06" db="EMBL/GenBank/DDBJ databases">
        <authorList>
            <consortium name="consrtm"/>
            <person name="Uemura M."/>
            <person name="Terahara T."/>
        </authorList>
    </citation>
    <scope>NUCLEOTIDE SEQUENCE</scope>
    <source>
        <strain evidence="1">KM77-8</strain>
    </source>
</reference>
<gene>
    <name evidence="1" type="ORF">SHKM778_75500</name>
</gene>
<dbReference type="AlphaFoldDB" id="A0AAT9HUZ0"/>
<organism evidence="1">
    <name type="scientific">Streptomyces haneummycinicus</name>
    <dbReference type="NCBI Taxonomy" id="3074435"/>
    <lineage>
        <taxon>Bacteria</taxon>
        <taxon>Bacillati</taxon>
        <taxon>Actinomycetota</taxon>
        <taxon>Actinomycetes</taxon>
        <taxon>Kitasatosporales</taxon>
        <taxon>Streptomycetaceae</taxon>
        <taxon>Streptomyces</taxon>
    </lineage>
</organism>
<sequence length="87" mass="8900">MDALVAPGGLDPVLDGEGDDDPALLRSVTYLGDVSSAIVRAQAIHSRRVCPWPVSARSASVGPLPFPDRAIPATTTAAIPAATAPIR</sequence>
<accession>A0AAT9HUZ0</accession>
<name>A0AAT9HUZ0_9ACTN</name>
<dbReference type="EMBL" id="AP035768">
    <property type="protein sequence ID" value="BFO21162.1"/>
    <property type="molecule type" value="Genomic_DNA"/>
</dbReference>
<proteinExistence type="predicted"/>
<evidence type="ECO:0000313" key="1">
    <source>
        <dbReference type="EMBL" id="BFO21162.1"/>
    </source>
</evidence>
<reference evidence="1" key="2">
    <citation type="submission" date="2024-07" db="EMBL/GenBank/DDBJ databases">
        <title>Streptomyces haneummycinica sp. nov., a new antibiotic-producing actinobacterium isolated from marine sediment.</title>
        <authorList>
            <person name="Uemura M."/>
            <person name="Hamada M."/>
            <person name="Hirano S."/>
            <person name="Kobayashi K."/>
            <person name="Ohshiro T."/>
            <person name="Kobayashi T."/>
            <person name="Terahara T."/>
        </authorList>
    </citation>
    <scope>NUCLEOTIDE SEQUENCE</scope>
    <source>
        <strain evidence="1">KM77-8</strain>
    </source>
</reference>